<reference evidence="5" key="3">
    <citation type="journal article" date="2014" name="Nature">
        <title>Elephant shark genome provides unique insights into gnathostome evolution.</title>
        <authorList>
            <consortium name="International Elephant Shark Genome Sequencing Consortium"/>
            <person name="Venkatesh B."/>
            <person name="Lee A.P."/>
            <person name="Ravi V."/>
            <person name="Maurya A.K."/>
            <person name="Lian M.M."/>
            <person name="Swann J.B."/>
            <person name="Ohta Y."/>
            <person name="Flajnik M.F."/>
            <person name="Sutoh Y."/>
            <person name="Kasahara M."/>
            <person name="Hoon S."/>
            <person name="Gangu V."/>
            <person name="Roy S.W."/>
            <person name="Irimia M."/>
            <person name="Korzh V."/>
            <person name="Kondrychyn I."/>
            <person name="Lim Z.W."/>
            <person name="Tay B.H."/>
            <person name="Tohari S."/>
            <person name="Kong K.W."/>
            <person name="Ho S."/>
            <person name="Lorente-Galdos B."/>
            <person name="Quilez J."/>
            <person name="Marques-Bonet T."/>
            <person name="Raney B.J."/>
            <person name="Ingham P.W."/>
            <person name="Tay A."/>
            <person name="Hillier L.W."/>
            <person name="Minx P."/>
            <person name="Boehm T."/>
            <person name="Wilson R.K."/>
            <person name="Brenner S."/>
            <person name="Warren W.C."/>
        </authorList>
    </citation>
    <scope>NUCLEOTIDE SEQUENCE [LARGE SCALE GENOMIC DNA]</scope>
</reference>
<keyword evidence="5" id="KW-1185">Reference proteome</keyword>
<organism evidence="4 5">
    <name type="scientific">Callorhinchus milii</name>
    <name type="common">Ghost shark</name>
    <dbReference type="NCBI Taxonomy" id="7868"/>
    <lineage>
        <taxon>Eukaryota</taxon>
        <taxon>Metazoa</taxon>
        <taxon>Chordata</taxon>
        <taxon>Craniata</taxon>
        <taxon>Vertebrata</taxon>
        <taxon>Chondrichthyes</taxon>
        <taxon>Holocephali</taxon>
        <taxon>Chimaeriformes</taxon>
        <taxon>Callorhinchidae</taxon>
        <taxon>Callorhinchus</taxon>
    </lineage>
</organism>
<protein>
    <recommendedName>
        <fullName evidence="1">Bactericidal permeability-increasing protein</fullName>
        <shortName evidence="1">BPI</shortName>
    </recommendedName>
</protein>
<proteinExistence type="predicted"/>
<dbReference type="PANTHER" id="PTHR10504:SF84">
    <property type="entry name" value="BACTERICIDAL PERMEABILITY-INCREASING PROTEIN"/>
    <property type="match status" value="1"/>
</dbReference>
<keyword evidence="1" id="KW-0964">Secreted</keyword>
<keyword evidence="1" id="KW-0044">Antibiotic</keyword>
<dbReference type="GO" id="GO:0005615">
    <property type="term" value="C:extracellular space"/>
    <property type="evidence" value="ECO:0007669"/>
    <property type="project" value="UniProtKB-UniRule"/>
</dbReference>
<feature type="chain" id="PRO_5021446591" description="Bactericidal permeability-increasing protein" evidence="2">
    <location>
        <begin position="22"/>
        <end position="115"/>
    </location>
</feature>
<dbReference type="GO" id="GO:0008289">
    <property type="term" value="F:lipid binding"/>
    <property type="evidence" value="ECO:0007669"/>
    <property type="project" value="InterPro"/>
</dbReference>
<evidence type="ECO:0000313" key="5">
    <source>
        <dbReference type="Proteomes" id="UP000314986"/>
    </source>
</evidence>
<comment type="domain">
    <text evidence="1">The N- and C-terminal barrels adopt an identical fold despite having only 13% of conserved residues.</text>
</comment>
<keyword evidence="1" id="KW-0325">Glycoprotein</keyword>
<dbReference type="GO" id="GO:0045087">
    <property type="term" value="P:innate immune response"/>
    <property type="evidence" value="ECO:0007669"/>
    <property type="project" value="UniProtKB-UniRule"/>
</dbReference>
<reference evidence="4" key="4">
    <citation type="submission" date="2025-08" db="UniProtKB">
        <authorList>
            <consortium name="Ensembl"/>
        </authorList>
    </citation>
    <scope>IDENTIFICATION</scope>
</reference>
<dbReference type="InterPro" id="IPR032942">
    <property type="entry name" value="BPI/LBP/Plunc"/>
</dbReference>
<dbReference type="AlphaFoldDB" id="A0A4W3ISC3"/>
<comment type="function">
    <text evidence="1">The cytotoxic action of BPI is limited to many species of Gram-negative bacteria; this specificity may be explained by a strong affinity of the very basic N-terminal half for the negatively charged lipopolysaccharides that are unique to the Gram-negative bacterial outer envelope.</text>
</comment>
<evidence type="ECO:0000313" key="4">
    <source>
        <dbReference type="Ensembl" id="ENSCMIP00000033374.1"/>
    </source>
</evidence>
<dbReference type="GO" id="GO:0050829">
    <property type="term" value="P:defense response to Gram-negative bacterium"/>
    <property type="evidence" value="ECO:0007669"/>
    <property type="project" value="UniProtKB-UniRule"/>
</dbReference>
<evidence type="ECO:0000256" key="2">
    <source>
        <dbReference type="SAM" id="SignalP"/>
    </source>
</evidence>
<reference evidence="4" key="5">
    <citation type="submission" date="2025-09" db="UniProtKB">
        <authorList>
            <consortium name="Ensembl"/>
        </authorList>
    </citation>
    <scope>IDENTIFICATION</scope>
</reference>
<keyword evidence="1" id="KW-0391">Immunity</keyword>
<accession>A0A4W3ISC3</accession>
<comment type="domain">
    <text evidence="1">The N-terminal region may be exposed to the interior of the granule, whereas the C-terminal portion may be embedded in the membrane. During phagocytosis and degranulation, proteases may be released and activated and cleave BPI at the junction of the N- and C-terminal portions of the molecule, providing controlled release of the N-terminal antibacterial fragment when bacteria are ingested.</text>
</comment>
<evidence type="ECO:0000259" key="3">
    <source>
        <dbReference type="Pfam" id="PF01273"/>
    </source>
</evidence>
<comment type="subunit">
    <text evidence="1">Monomer. Homodimer; disulfide-linked.</text>
</comment>
<dbReference type="Ensembl" id="ENSCMIT00000033880.1">
    <property type="protein sequence ID" value="ENSCMIP00000033374.1"/>
    <property type="gene ID" value="ENSCMIG00000014239.1"/>
</dbReference>
<dbReference type="Pfam" id="PF01273">
    <property type="entry name" value="LBP_BPI_CETP"/>
    <property type="match status" value="1"/>
</dbReference>
<keyword evidence="1" id="KW-0399">Innate immunity</keyword>
<dbReference type="PANTHER" id="PTHR10504">
    <property type="entry name" value="BACTERICIDAL PERMEABILITY-INCREASING BPI PROTEIN-RELATED"/>
    <property type="match status" value="1"/>
</dbReference>
<keyword evidence="1" id="KW-1015">Disulfide bond</keyword>
<dbReference type="InterPro" id="IPR017943">
    <property type="entry name" value="Bactericidal_perm-incr_a/b_dom"/>
</dbReference>
<dbReference type="InterPro" id="IPR017942">
    <property type="entry name" value="Lipid-bd_serum_glycop_N"/>
</dbReference>
<sequence length="115" mass="12621">MLLSICASIVLLFTVMGRLAANPGMKIKITDKGLQYARKIGVNLLEQKIKEFQLPDETGKIDLMGWLDYKVSRLQLIDVGLPNSSAEFIPNIGIRFSTDVSVSLVGELEVSLGLL</sequence>
<dbReference type="SUPFAM" id="SSF55394">
    <property type="entry name" value="Bactericidal permeability-increasing protein, BPI"/>
    <property type="match status" value="1"/>
</dbReference>
<reference evidence="5" key="1">
    <citation type="journal article" date="2006" name="Science">
        <title>Ancient noncoding elements conserved in the human genome.</title>
        <authorList>
            <person name="Venkatesh B."/>
            <person name="Kirkness E.F."/>
            <person name="Loh Y.H."/>
            <person name="Halpern A.L."/>
            <person name="Lee A.P."/>
            <person name="Johnson J."/>
            <person name="Dandona N."/>
            <person name="Viswanathan L.D."/>
            <person name="Tay A."/>
            <person name="Venter J.C."/>
            <person name="Strausberg R.L."/>
            <person name="Brenner S."/>
        </authorList>
    </citation>
    <scope>NUCLEOTIDE SEQUENCE [LARGE SCALE GENOMIC DNA]</scope>
</reference>
<dbReference type="Proteomes" id="UP000314986">
    <property type="component" value="Unassembled WGS sequence"/>
</dbReference>
<name>A0A4W3ISC3_CALMI</name>
<feature type="signal peptide" evidence="2">
    <location>
        <begin position="1"/>
        <end position="21"/>
    </location>
</feature>
<comment type="subcellular location">
    <subcellularLocation>
        <location evidence="1">Secreted</location>
    </subcellularLocation>
</comment>
<evidence type="ECO:0000256" key="1">
    <source>
        <dbReference type="RuleBase" id="RU369039"/>
    </source>
</evidence>
<reference evidence="5" key="2">
    <citation type="journal article" date="2007" name="PLoS Biol.">
        <title>Survey sequencing and comparative analysis of the elephant shark (Callorhinchus milii) genome.</title>
        <authorList>
            <person name="Venkatesh B."/>
            <person name="Kirkness E.F."/>
            <person name="Loh Y.H."/>
            <person name="Halpern A.L."/>
            <person name="Lee A.P."/>
            <person name="Johnson J."/>
            <person name="Dandona N."/>
            <person name="Viswanathan L.D."/>
            <person name="Tay A."/>
            <person name="Venter J.C."/>
            <person name="Strausberg R.L."/>
            <person name="Brenner S."/>
        </authorList>
    </citation>
    <scope>NUCLEOTIDE SEQUENCE [LARGE SCALE GENOMIC DNA]</scope>
</reference>
<feature type="domain" description="Lipid-binding serum glycoprotein N-terminal" evidence="3">
    <location>
        <begin position="33"/>
        <end position="107"/>
    </location>
</feature>
<dbReference type="InParanoid" id="A0A4W3ISC3"/>
<keyword evidence="1" id="KW-0929">Antimicrobial</keyword>
<dbReference type="Gene3D" id="3.15.10.10">
    <property type="entry name" value="Bactericidal permeability-increasing protein, domain 1"/>
    <property type="match status" value="1"/>
</dbReference>
<keyword evidence="1 2" id="KW-0732">Signal</keyword>